<name>A0A8S5U698_9CAUD</name>
<reference evidence="1" key="1">
    <citation type="journal article" date="2021" name="Proc. Natl. Acad. Sci. U.S.A.">
        <title>A Catalog of Tens of Thousands of Viruses from Human Metagenomes Reveals Hidden Associations with Chronic Diseases.</title>
        <authorList>
            <person name="Tisza M.J."/>
            <person name="Buck C.B."/>
        </authorList>
    </citation>
    <scope>NUCLEOTIDE SEQUENCE</scope>
    <source>
        <strain evidence="1">CtBCv9</strain>
    </source>
</reference>
<protein>
    <submittedName>
        <fullName evidence="1">Uncharacterized protein</fullName>
    </submittedName>
</protein>
<organism evidence="1">
    <name type="scientific">Myoviridae sp. ctBCv9</name>
    <dbReference type="NCBI Taxonomy" id="2825045"/>
    <lineage>
        <taxon>Viruses</taxon>
        <taxon>Duplodnaviria</taxon>
        <taxon>Heunggongvirae</taxon>
        <taxon>Uroviricota</taxon>
        <taxon>Caudoviricetes</taxon>
    </lineage>
</organism>
<evidence type="ECO:0000313" key="1">
    <source>
        <dbReference type="EMBL" id="DAF90009.1"/>
    </source>
</evidence>
<sequence length="128" mass="14489">MWRNNKLKPVEKSTVKMKGVYIMEKKFAEIINEGCKSGKTIEAINAELKEAGANFHLNPDGGVASWTEAEMADGFIPAETEPADVKHLHDYMRRDPAKANTEEEVWTPEGHYRITFDEDGRPEKAVRV</sequence>
<accession>A0A8S5U698</accession>
<proteinExistence type="predicted"/>
<dbReference type="EMBL" id="BK016019">
    <property type="protein sequence ID" value="DAF90009.1"/>
    <property type="molecule type" value="Genomic_DNA"/>
</dbReference>